<reference evidence="5" key="2">
    <citation type="submission" date="2025-09" db="UniProtKB">
        <authorList>
            <consortium name="Ensembl"/>
        </authorList>
    </citation>
    <scope>IDENTIFICATION</scope>
</reference>
<accession>A0A8C9IEH8</accession>
<name>A0A8C9IEH8_9PRIM</name>
<dbReference type="InterPro" id="IPR035914">
    <property type="entry name" value="Sperma_CUB_dom_sf"/>
</dbReference>
<feature type="chain" id="PRO_5034437570" description="CUB domain-containing protein" evidence="3">
    <location>
        <begin position="24"/>
        <end position="152"/>
    </location>
</feature>
<sequence length="152" mass="17029">MRLSRAFAWLLLASWQHLGPVSPLVAPSDCGGHYTDEYGRIFNYVGPKTECVWIIELNPGDTVMVAIPKLKGFACGKEYVEVLDGPPGSESLGRICEAFSTFYHSSSNIITIKYSREPRKNFIAYYYSAPKGKNKTAVFPRRTLIVTVRIFA</sequence>
<evidence type="ECO:0000256" key="2">
    <source>
        <dbReference type="PROSITE-ProRule" id="PRU00059"/>
    </source>
</evidence>
<evidence type="ECO:0000256" key="1">
    <source>
        <dbReference type="ARBA" id="ARBA00023157"/>
    </source>
</evidence>
<keyword evidence="6" id="KW-1185">Reference proteome</keyword>
<evidence type="ECO:0000313" key="6">
    <source>
        <dbReference type="Proteomes" id="UP000694416"/>
    </source>
</evidence>
<dbReference type="AlphaFoldDB" id="A0A8C9IEH8"/>
<evidence type="ECO:0000313" key="5">
    <source>
        <dbReference type="Ensembl" id="ENSPTEP00000033621.1"/>
    </source>
</evidence>
<dbReference type="CDD" id="cd00041">
    <property type="entry name" value="CUB"/>
    <property type="match status" value="1"/>
</dbReference>
<dbReference type="Pfam" id="PF00431">
    <property type="entry name" value="CUB"/>
    <property type="match status" value="1"/>
</dbReference>
<keyword evidence="1" id="KW-1015">Disulfide bond</keyword>
<feature type="signal peptide" evidence="3">
    <location>
        <begin position="1"/>
        <end position="23"/>
    </location>
</feature>
<reference evidence="5" key="1">
    <citation type="submission" date="2025-08" db="UniProtKB">
        <authorList>
            <consortium name="Ensembl"/>
        </authorList>
    </citation>
    <scope>IDENTIFICATION</scope>
</reference>
<comment type="caution">
    <text evidence="2">Lacks conserved residue(s) required for the propagation of feature annotation.</text>
</comment>
<dbReference type="SUPFAM" id="SSF49854">
    <property type="entry name" value="Spermadhesin, CUB domain"/>
    <property type="match status" value="1"/>
</dbReference>
<dbReference type="Ensembl" id="ENSPTET00000046022.1">
    <property type="protein sequence ID" value="ENSPTEP00000033621.1"/>
    <property type="gene ID" value="ENSPTEG00000032065.1"/>
</dbReference>
<feature type="domain" description="CUB" evidence="4">
    <location>
        <begin position="30"/>
        <end position="129"/>
    </location>
</feature>
<proteinExistence type="predicted"/>
<dbReference type="InterPro" id="IPR000859">
    <property type="entry name" value="CUB_dom"/>
</dbReference>
<dbReference type="PROSITE" id="PS01180">
    <property type="entry name" value="CUB"/>
    <property type="match status" value="1"/>
</dbReference>
<dbReference type="Gene3D" id="2.60.120.290">
    <property type="entry name" value="Spermadhesin, CUB domain"/>
    <property type="match status" value="1"/>
</dbReference>
<keyword evidence="3" id="KW-0732">Signal</keyword>
<dbReference type="Proteomes" id="UP000694416">
    <property type="component" value="Unplaced"/>
</dbReference>
<protein>
    <recommendedName>
        <fullName evidence="4">CUB domain-containing protein</fullName>
    </recommendedName>
</protein>
<evidence type="ECO:0000256" key="3">
    <source>
        <dbReference type="SAM" id="SignalP"/>
    </source>
</evidence>
<dbReference type="SMART" id="SM00042">
    <property type="entry name" value="CUB"/>
    <property type="match status" value="1"/>
</dbReference>
<evidence type="ECO:0000259" key="4">
    <source>
        <dbReference type="PROSITE" id="PS01180"/>
    </source>
</evidence>
<organism evidence="5 6">
    <name type="scientific">Piliocolobus tephrosceles</name>
    <name type="common">Ugandan red Colobus</name>
    <dbReference type="NCBI Taxonomy" id="591936"/>
    <lineage>
        <taxon>Eukaryota</taxon>
        <taxon>Metazoa</taxon>
        <taxon>Chordata</taxon>
        <taxon>Craniata</taxon>
        <taxon>Vertebrata</taxon>
        <taxon>Euteleostomi</taxon>
        <taxon>Mammalia</taxon>
        <taxon>Eutheria</taxon>
        <taxon>Euarchontoglires</taxon>
        <taxon>Primates</taxon>
        <taxon>Haplorrhini</taxon>
        <taxon>Catarrhini</taxon>
        <taxon>Cercopithecidae</taxon>
        <taxon>Colobinae</taxon>
        <taxon>Piliocolobus</taxon>
    </lineage>
</organism>